<dbReference type="RefSeq" id="WP_106931631.1">
    <property type="nucleotide sequence ID" value="NZ_PYFT01000001.1"/>
</dbReference>
<dbReference type="Proteomes" id="UP000240357">
    <property type="component" value="Unassembled WGS sequence"/>
</dbReference>
<dbReference type="InterPro" id="IPR029052">
    <property type="entry name" value="Metallo-depent_PP-like"/>
</dbReference>
<feature type="chain" id="PRO_5015772015" description="Bacterial surface antigen (D15) domain-containing protein" evidence="3">
    <location>
        <begin position="28"/>
        <end position="1198"/>
    </location>
</feature>
<dbReference type="SUPFAM" id="SSF56300">
    <property type="entry name" value="Metallo-dependent phosphatases"/>
    <property type="match status" value="1"/>
</dbReference>
<proteinExistence type="predicted"/>
<dbReference type="EMBL" id="PYFT01000001">
    <property type="protein sequence ID" value="PSR55452.1"/>
    <property type="molecule type" value="Genomic_DNA"/>
</dbReference>
<evidence type="ECO:0000256" key="1">
    <source>
        <dbReference type="ARBA" id="ARBA00004370"/>
    </source>
</evidence>
<reference evidence="5 6" key="1">
    <citation type="submission" date="2018-03" db="EMBL/GenBank/DDBJ databases">
        <title>Adhaeribacter sp. HMF7605 Genome sequencing and assembly.</title>
        <authorList>
            <person name="Kang H."/>
            <person name="Kang J."/>
            <person name="Cha I."/>
            <person name="Kim H."/>
            <person name="Joh K."/>
        </authorList>
    </citation>
    <scope>NUCLEOTIDE SEQUENCE [LARGE SCALE GENOMIC DNA]</scope>
    <source>
        <strain evidence="5 6">HMF7605</strain>
    </source>
</reference>
<accession>A0A2T2YIX2</accession>
<evidence type="ECO:0000313" key="5">
    <source>
        <dbReference type="EMBL" id="PSR55452.1"/>
    </source>
</evidence>
<dbReference type="InterPro" id="IPR000184">
    <property type="entry name" value="Bac_surfAg_D15"/>
</dbReference>
<gene>
    <name evidence="5" type="ORF">AHMF7605_19045</name>
</gene>
<feature type="domain" description="Bacterial surface antigen (D15)" evidence="4">
    <location>
        <begin position="918"/>
        <end position="1161"/>
    </location>
</feature>
<sequence>MISIVSKLYLVILTTCLVFLLSLTGFAQSPGTVSGKEQDNPKVVHTIFLVGNTGAPADTGAGPKLRLLKTQLQTAGKASNLVFIGNTFYPRLLPLSNDPQRASVEQALKAQLNILKGYTGQVHIVPGDHELKKDKNNANRHARSQEQFIREYLQNEDIFMPASGCPGPESIEINDNILLVLLDTKWFLPRSPKIDEDLGCSVNSPAAALAEVDDILKSNPQKQVVIAAHIAQDIKPFIYRSFQKGYAEIFRQHAGLIYTEDSSPALEYSWQDSINYIRTGRGSLTRKIKQKVPPIFTQPGHGFAKILFYENGEAWLEFWTVNSATNVTGKMAYRRLLMKKATLAQLNAHIKPVPAHNYKDSVVTTNASNLYQVGKFKRWLLGENYRPEWATPVTLPVFDVSKEKGGLKVVQRGGGFQTRSLRLVDAKGKEYVVRSVEKYPIEAIPRALRRTMAADIVKDQISASHPYAPLVVPTLAQVAGVYHTNPSYVFIPDDPRLGNFRTGLANTIALFEERPDDDESESPQFGRSKKVYSTEKVLEKIQEDNDDQVDQKAVLRARLFDFFIGDWDRHEDQWRWASFENENGKGKYYQPIPRDRDMTFFVNQGIIPKIASRKWILPKIQGFDEAIRDITTFNFNARYFDRTFLTALSLGEWQTVAADLQQRLTDQTITAALKQLPAPIYNIRGETAINILKARRARLVKDATDYYKFLARTVDVVGSDKAELFEVTRQDDEHTLVKVFKVSKSRQKEQVIYERIFKTSETRELRLYGLGDNDQFILTGLVKRGILVRIIGGEGDDSLTDSSRVKRGPRKTIIYDTATGNHLPIAAETKNETSDRDEEINAYDRKSFKYNYLGPLASIEYNKDDGFYLGGGFSAMQQGFRKEPFAASHRFVANYALATHSFLFNYAGYFTKALGVFDVALNLDVKTRNFSDNFFGLSNESIYNREFDIDYYRYRSERYHFNVLLGRRWGKYQQFLFGPAYEFVQVQHKTGRRLEEFDPNILSPNDPFASKSYAGVLLSYVLDSRDNKTLPNRGAYLQTDMVNYLGTNSTSVNYSRINAQAAFFQAVYLPFKVILAGRVGGGTTLGDFEFFQANTLDGLYNVRGFRRSRYSGRTSFYNNLEARIRLFSFQTYLFPGEAGMMAFHDSGRVWNSHEKSNKWHRGYGGGFWFAPVNLIVITAGYMISDENRLPLIGAGFLF</sequence>
<keyword evidence="6" id="KW-1185">Reference proteome</keyword>
<organism evidence="5 6">
    <name type="scientific">Adhaeribacter arboris</name>
    <dbReference type="NCBI Taxonomy" id="2072846"/>
    <lineage>
        <taxon>Bacteria</taxon>
        <taxon>Pseudomonadati</taxon>
        <taxon>Bacteroidota</taxon>
        <taxon>Cytophagia</taxon>
        <taxon>Cytophagales</taxon>
        <taxon>Hymenobacteraceae</taxon>
        <taxon>Adhaeribacter</taxon>
    </lineage>
</organism>
<dbReference type="AlphaFoldDB" id="A0A2T2YIX2"/>
<dbReference type="GO" id="GO:0019867">
    <property type="term" value="C:outer membrane"/>
    <property type="evidence" value="ECO:0007669"/>
    <property type="project" value="InterPro"/>
</dbReference>
<keyword evidence="3" id="KW-0732">Signal</keyword>
<protein>
    <recommendedName>
        <fullName evidence="4">Bacterial surface antigen (D15) domain-containing protein</fullName>
    </recommendedName>
</protein>
<feature type="signal peptide" evidence="3">
    <location>
        <begin position="1"/>
        <end position="27"/>
    </location>
</feature>
<dbReference type="Gene3D" id="2.40.160.50">
    <property type="entry name" value="membrane protein fhac: a member of the omp85/tpsb transporter family"/>
    <property type="match status" value="1"/>
</dbReference>
<evidence type="ECO:0000313" key="6">
    <source>
        <dbReference type="Proteomes" id="UP000240357"/>
    </source>
</evidence>
<comment type="caution">
    <text evidence="5">The sequence shown here is derived from an EMBL/GenBank/DDBJ whole genome shotgun (WGS) entry which is preliminary data.</text>
</comment>
<keyword evidence="2" id="KW-0472">Membrane</keyword>
<dbReference type="OrthoDB" id="333971at2"/>
<comment type="subcellular location">
    <subcellularLocation>
        <location evidence="1">Membrane</location>
    </subcellularLocation>
</comment>
<evidence type="ECO:0000256" key="2">
    <source>
        <dbReference type="ARBA" id="ARBA00023136"/>
    </source>
</evidence>
<dbReference type="Pfam" id="PF01103">
    <property type="entry name" value="Omp85"/>
    <property type="match status" value="1"/>
</dbReference>
<name>A0A2T2YIX2_9BACT</name>
<evidence type="ECO:0000259" key="4">
    <source>
        <dbReference type="Pfam" id="PF01103"/>
    </source>
</evidence>
<evidence type="ECO:0000256" key="3">
    <source>
        <dbReference type="SAM" id="SignalP"/>
    </source>
</evidence>